<dbReference type="eggNOG" id="COG2247">
    <property type="taxonomic scope" value="Bacteria"/>
</dbReference>
<keyword evidence="2" id="KW-0732">Signal</keyword>
<dbReference type="Proteomes" id="UP000008467">
    <property type="component" value="Chromosome"/>
</dbReference>
<evidence type="ECO:0008006" key="5">
    <source>
        <dbReference type="Google" id="ProtNLM"/>
    </source>
</evidence>
<dbReference type="KEGG" id="cle:Clole_4156"/>
<proteinExistence type="predicted"/>
<evidence type="ECO:0000256" key="1">
    <source>
        <dbReference type="SAM" id="MobiDB-lite"/>
    </source>
</evidence>
<feature type="signal peptide" evidence="2">
    <location>
        <begin position="1"/>
        <end position="27"/>
    </location>
</feature>
<dbReference type="AlphaFoldDB" id="F2JM48"/>
<name>F2JM48_CELLD</name>
<feature type="region of interest" description="Disordered" evidence="1">
    <location>
        <begin position="85"/>
        <end position="104"/>
    </location>
</feature>
<dbReference type="EMBL" id="CP002582">
    <property type="protein sequence ID" value="ADZ85828.1"/>
    <property type="molecule type" value="Genomic_DNA"/>
</dbReference>
<evidence type="ECO:0000313" key="3">
    <source>
        <dbReference type="EMBL" id="ADZ85828.1"/>
    </source>
</evidence>
<feature type="chain" id="PRO_5039507799" description="Lipoprotein" evidence="2">
    <location>
        <begin position="28"/>
        <end position="342"/>
    </location>
</feature>
<dbReference type="PROSITE" id="PS51257">
    <property type="entry name" value="PROKAR_LIPOPROTEIN"/>
    <property type="match status" value="1"/>
</dbReference>
<evidence type="ECO:0000256" key="2">
    <source>
        <dbReference type="SAM" id="SignalP"/>
    </source>
</evidence>
<evidence type="ECO:0000313" key="4">
    <source>
        <dbReference type="Proteomes" id="UP000008467"/>
    </source>
</evidence>
<sequence>MRTNRFWKGFLSITMMLAIALSLGACGKANPESYEEEINKEIARMIADGELIDVVAEEEFDKQAAAIIEESDIGSVFEEEPMEVAESEKPQKAPIPEFVESNGPDTIQVDDYTYDKIGVKYQPGEYVIVADEGQSAYYAIIKDDEEHTIVANGGNESYEVFDTLDGQYITVIDGKIYPIDEAPEVKKTESGGYPEGIYKVGVQIPAGEYVARGDSVSLTTYVGLSEEDSSMGFASNIRSAIIKVEDGEYLECTWGEFYPLEMTADLTPTDGIYKDGMYKVGFHMPAGTYILKADAESAYAEIFNDGYQIGRGDEVATAEPETTFTVKDGQYVSIMGGEAKAQ</sequence>
<keyword evidence="4" id="KW-1185">Reference proteome</keyword>
<protein>
    <recommendedName>
        <fullName evidence="5">Lipoprotein</fullName>
    </recommendedName>
</protein>
<gene>
    <name evidence="3" type="ordered locus">Clole_4156</name>
</gene>
<dbReference type="HOGENOM" id="CLU_810606_0_0_9"/>
<dbReference type="STRING" id="642492.Clole_4156"/>
<organism evidence="3 4">
    <name type="scientific">Cellulosilyticum lentocellum (strain ATCC 49066 / DSM 5427 / NCIMB 11756 / RHM5)</name>
    <name type="common">Clostridium lentocellum</name>
    <dbReference type="NCBI Taxonomy" id="642492"/>
    <lineage>
        <taxon>Bacteria</taxon>
        <taxon>Bacillati</taxon>
        <taxon>Bacillota</taxon>
        <taxon>Clostridia</taxon>
        <taxon>Lachnospirales</taxon>
        <taxon>Cellulosilyticaceae</taxon>
        <taxon>Cellulosilyticum</taxon>
    </lineage>
</organism>
<reference evidence="3 4" key="1">
    <citation type="journal article" date="2011" name="J. Bacteriol.">
        <title>Complete genome sequence of the cellulose-degrading bacterium Cellulosilyticum lentocellum.</title>
        <authorList>
            <consortium name="US DOE Joint Genome Institute"/>
            <person name="Miller D.A."/>
            <person name="Suen G."/>
            <person name="Bruce D."/>
            <person name="Copeland A."/>
            <person name="Cheng J.F."/>
            <person name="Detter C."/>
            <person name="Goodwin L.A."/>
            <person name="Han C.S."/>
            <person name="Hauser L.J."/>
            <person name="Land M.L."/>
            <person name="Lapidus A."/>
            <person name="Lucas S."/>
            <person name="Meincke L."/>
            <person name="Pitluck S."/>
            <person name="Tapia R."/>
            <person name="Teshima H."/>
            <person name="Woyke T."/>
            <person name="Fox B.G."/>
            <person name="Angert E.R."/>
            <person name="Currie C.R."/>
        </authorList>
    </citation>
    <scope>NUCLEOTIDE SEQUENCE [LARGE SCALE GENOMIC DNA]</scope>
    <source>
        <strain evidence="4">ATCC 49066 / DSM 5427 / NCIMB 11756 / RHM5</strain>
    </source>
</reference>
<accession>F2JM48</accession>